<feature type="region of interest" description="Disordered" evidence="1">
    <location>
        <begin position="1"/>
        <end position="22"/>
    </location>
</feature>
<keyword evidence="3" id="KW-1185">Reference proteome</keyword>
<organism evidence="2 3">
    <name type="scientific">Diatraea saccharalis</name>
    <name type="common">sugarcane borer</name>
    <dbReference type="NCBI Taxonomy" id="40085"/>
    <lineage>
        <taxon>Eukaryota</taxon>
        <taxon>Metazoa</taxon>
        <taxon>Ecdysozoa</taxon>
        <taxon>Arthropoda</taxon>
        <taxon>Hexapoda</taxon>
        <taxon>Insecta</taxon>
        <taxon>Pterygota</taxon>
        <taxon>Neoptera</taxon>
        <taxon>Endopterygota</taxon>
        <taxon>Lepidoptera</taxon>
        <taxon>Glossata</taxon>
        <taxon>Ditrysia</taxon>
        <taxon>Pyraloidea</taxon>
        <taxon>Crambidae</taxon>
        <taxon>Crambinae</taxon>
        <taxon>Diatraea</taxon>
    </lineage>
</organism>
<reference evidence="2" key="1">
    <citation type="submission" date="2021-12" db="EMBL/GenBank/DDBJ databases">
        <authorList>
            <person name="King R."/>
        </authorList>
    </citation>
    <scope>NUCLEOTIDE SEQUENCE</scope>
</reference>
<reference evidence="2" key="2">
    <citation type="submission" date="2022-10" db="EMBL/GenBank/DDBJ databases">
        <authorList>
            <consortium name="ENA_rothamsted_submissions"/>
            <consortium name="culmorum"/>
            <person name="King R."/>
        </authorList>
    </citation>
    <scope>NUCLEOTIDE SEQUENCE</scope>
</reference>
<dbReference type="EMBL" id="OU893336">
    <property type="protein sequence ID" value="CAG9792696.1"/>
    <property type="molecule type" value="Genomic_DNA"/>
</dbReference>
<protein>
    <submittedName>
        <fullName evidence="2">Uncharacterized protein</fullName>
    </submittedName>
</protein>
<feature type="compositionally biased region" description="Polar residues" evidence="1">
    <location>
        <begin position="72"/>
        <end position="84"/>
    </location>
</feature>
<evidence type="ECO:0000256" key="1">
    <source>
        <dbReference type="SAM" id="MobiDB-lite"/>
    </source>
</evidence>
<evidence type="ECO:0000313" key="3">
    <source>
        <dbReference type="Proteomes" id="UP001153714"/>
    </source>
</evidence>
<gene>
    <name evidence="2" type="ORF">DIATSA_LOCUS10206</name>
</gene>
<feature type="region of interest" description="Disordered" evidence="1">
    <location>
        <begin position="71"/>
        <end position="94"/>
    </location>
</feature>
<dbReference type="Proteomes" id="UP001153714">
    <property type="component" value="Chromosome 5"/>
</dbReference>
<dbReference type="AlphaFoldDB" id="A0A9N9WFE6"/>
<proteinExistence type="predicted"/>
<dbReference type="OrthoDB" id="6084504at2759"/>
<feature type="compositionally biased region" description="Basic and acidic residues" evidence="1">
    <location>
        <begin position="1"/>
        <end position="21"/>
    </location>
</feature>
<sequence>MAKRERSINWEKEEKDIKSDDCETSMMTPVSQVVPIMTNFVTGDNGEMPFNAQTLQASSCLPNVIVIEESVPSGSDQQTPTASRLESRQTPKLSAKKKLLTKTFNFGESSYEDMHNYRKRDDERLQKEHELRMKNMAEIHNQVMINLKLQKEILEKFLNTI</sequence>
<accession>A0A9N9WFE6</accession>
<evidence type="ECO:0000313" key="2">
    <source>
        <dbReference type="EMBL" id="CAG9792696.1"/>
    </source>
</evidence>
<name>A0A9N9WFE6_9NEOP</name>